<keyword evidence="1" id="KW-0175">Coiled coil</keyword>
<proteinExistence type="predicted"/>
<keyword evidence="4" id="KW-0540">Nuclease</keyword>
<feature type="compositionally biased region" description="Polar residues" evidence="2">
    <location>
        <begin position="759"/>
        <end position="769"/>
    </location>
</feature>
<dbReference type="PANTHER" id="PTHR19303">
    <property type="entry name" value="TRANSPOSON"/>
    <property type="match status" value="1"/>
</dbReference>
<dbReference type="PANTHER" id="PTHR19303:SF74">
    <property type="entry name" value="POGO TRANSPOSABLE ELEMENT WITH KRAB DOMAIN"/>
    <property type="match status" value="1"/>
</dbReference>
<dbReference type="InterPro" id="IPR050863">
    <property type="entry name" value="CenT-Element_Derived"/>
</dbReference>
<dbReference type="Pfam" id="PF03184">
    <property type="entry name" value="DDE_1"/>
    <property type="match status" value="1"/>
</dbReference>
<evidence type="ECO:0000256" key="1">
    <source>
        <dbReference type="SAM" id="Coils"/>
    </source>
</evidence>
<feature type="region of interest" description="Disordered" evidence="2">
    <location>
        <begin position="537"/>
        <end position="556"/>
    </location>
</feature>
<protein>
    <submittedName>
        <fullName evidence="4">DDE superfamily endonuclease, CENP-B-like protein</fullName>
    </submittedName>
</protein>
<feature type="domain" description="DDE-1" evidence="3">
    <location>
        <begin position="341"/>
        <end position="518"/>
    </location>
</feature>
<evidence type="ECO:0000313" key="5">
    <source>
        <dbReference type="Proteomes" id="UP001163105"/>
    </source>
</evidence>
<dbReference type="Proteomes" id="UP001163105">
    <property type="component" value="Unassembled WGS sequence"/>
</dbReference>
<evidence type="ECO:0000256" key="2">
    <source>
        <dbReference type="SAM" id="MobiDB-lite"/>
    </source>
</evidence>
<feature type="coiled-coil region" evidence="1">
    <location>
        <begin position="582"/>
        <end position="609"/>
    </location>
</feature>
<comment type="caution">
    <text evidence="4">The sequence shown here is derived from an EMBL/GenBank/DDBJ whole genome shotgun (WGS) entry which is preliminary data.</text>
</comment>
<feature type="compositionally biased region" description="Polar residues" evidence="2">
    <location>
        <begin position="35"/>
        <end position="46"/>
    </location>
</feature>
<feature type="compositionally biased region" description="Basic and acidic residues" evidence="2">
    <location>
        <begin position="704"/>
        <end position="723"/>
    </location>
</feature>
<dbReference type="EMBL" id="JAQHRD010000015">
    <property type="protein sequence ID" value="KAJ6436993.1"/>
    <property type="molecule type" value="Genomic_DNA"/>
</dbReference>
<keyword evidence="4" id="KW-0378">Hydrolase</keyword>
<organism evidence="4 5">
    <name type="scientific">Purpureocillium lavendulum</name>
    <dbReference type="NCBI Taxonomy" id="1247861"/>
    <lineage>
        <taxon>Eukaryota</taxon>
        <taxon>Fungi</taxon>
        <taxon>Dikarya</taxon>
        <taxon>Ascomycota</taxon>
        <taxon>Pezizomycotina</taxon>
        <taxon>Sordariomycetes</taxon>
        <taxon>Hypocreomycetidae</taxon>
        <taxon>Hypocreales</taxon>
        <taxon>Ophiocordycipitaceae</taxon>
        <taxon>Purpureocillium</taxon>
    </lineage>
</organism>
<keyword evidence="4" id="KW-0255">Endonuclease</keyword>
<gene>
    <name evidence="4" type="ORF">O9K51_10530</name>
</gene>
<accession>A0AB34FC48</accession>
<dbReference type="InterPro" id="IPR004875">
    <property type="entry name" value="DDE_SF_endonuclease_dom"/>
</dbReference>
<dbReference type="GO" id="GO:0004519">
    <property type="term" value="F:endonuclease activity"/>
    <property type="evidence" value="ECO:0007669"/>
    <property type="project" value="UniProtKB-KW"/>
</dbReference>
<dbReference type="AlphaFoldDB" id="A0AB34FC48"/>
<feature type="region of interest" description="Disordered" evidence="2">
    <location>
        <begin position="29"/>
        <end position="54"/>
    </location>
</feature>
<name>A0AB34FC48_9HYPO</name>
<feature type="region of interest" description="Disordered" evidence="2">
    <location>
        <begin position="689"/>
        <end position="775"/>
    </location>
</feature>
<sequence>MTSPDYDAFVYDPELLSYGTPTIENALSRTRLGSRYSTPRDSSQPVNGDDPLPFLQSSEEAASVRFDQQDPSHIRYTIEWKLCLMKKRLCTVTQVTDKDIALPPGAYWDQKLKTRLSEERQLKLPGAGFKFDETRIVVSVSKRVTKRAEHDFHQCYREENFDWTVVEDQLKSWSHLLRRGENLRVTITVVYKEVADSGPMLTRAAAARGTRAQHEERIKEDAVEDYYQWHCRQVRSEKWKAGLLKAKQIILDDCVDLARLRANPQAEADLLVEKGVTRGIALQFTNDIRAKIEKYDILPCNTYNVDEKGFLLGVINRTKRVFSLNVKKQGKLLGAAQDGNRSWITFLACICQDMTSLPPFLIYQGKPGQVQDSWLSEFEPEHQSAFFTTSETGWTNHELGKEWLIGVFDRFTKAKARNGRDYRLLITDGHSSHVNMDFLEWCDQHRIIVAVFPPHSTHRLQPLDVSLFSPLSTAYTKQLIQWTAKTQGLISLSKREFWTLFWNAFEASFSPENIASGWERTGLLPLDPEVVLSQISEKTRDDSDTGGDSAESLALQRPTARDLRRLVDKAVDHSSSDAGRSSRKLKSTLESLQSEVELLRYENQGLRETIIHEKQRRQRGKALKDYLFDRIDPNSAQIFSPAKVAQARLKKAEMEAQKKEEALQKEAQKIRRRQKAAEQKALALEKRRQRVAEMETKRQKKEARKQGRDTTRLVRQELERHSQEMACEMQHEQQAASEGAAGSLAGTGSTKQKRKSEGNNDSGAYNTCEKTVFGL</sequence>
<reference evidence="4" key="1">
    <citation type="submission" date="2023-01" db="EMBL/GenBank/DDBJ databases">
        <title>The growth and conidiation of Purpureocillium lavendulum are regulated by nitrogen source and histone H3K14 acetylation.</title>
        <authorList>
            <person name="Tang P."/>
            <person name="Han J."/>
            <person name="Zhang C."/>
            <person name="Tang P."/>
            <person name="Qi F."/>
            <person name="Zhang K."/>
            <person name="Liang L."/>
        </authorList>
    </citation>
    <scope>NUCLEOTIDE SEQUENCE</scope>
    <source>
        <strain evidence="4">YMF1.00683</strain>
    </source>
</reference>
<evidence type="ECO:0000313" key="4">
    <source>
        <dbReference type="EMBL" id="KAJ6436993.1"/>
    </source>
</evidence>
<feature type="compositionally biased region" description="Low complexity" evidence="2">
    <location>
        <begin position="735"/>
        <end position="749"/>
    </location>
</feature>
<dbReference type="GO" id="GO:0005634">
    <property type="term" value="C:nucleus"/>
    <property type="evidence" value="ECO:0007669"/>
    <property type="project" value="TreeGrafter"/>
</dbReference>
<keyword evidence="5" id="KW-1185">Reference proteome</keyword>
<dbReference type="GO" id="GO:0003677">
    <property type="term" value="F:DNA binding"/>
    <property type="evidence" value="ECO:0007669"/>
    <property type="project" value="TreeGrafter"/>
</dbReference>
<evidence type="ECO:0000259" key="3">
    <source>
        <dbReference type="Pfam" id="PF03184"/>
    </source>
</evidence>